<feature type="compositionally biased region" description="Low complexity" evidence="1">
    <location>
        <begin position="684"/>
        <end position="706"/>
    </location>
</feature>
<comment type="caution">
    <text evidence="2">The sequence shown here is derived from an EMBL/GenBank/DDBJ whole genome shotgun (WGS) entry which is preliminary data.</text>
</comment>
<feature type="compositionally biased region" description="Low complexity" evidence="1">
    <location>
        <begin position="639"/>
        <end position="677"/>
    </location>
</feature>
<evidence type="ECO:0000313" key="3">
    <source>
        <dbReference type="Proteomes" id="UP001157974"/>
    </source>
</evidence>
<keyword evidence="3" id="KW-1185">Reference proteome</keyword>
<feature type="compositionally biased region" description="Low complexity" evidence="1">
    <location>
        <begin position="724"/>
        <end position="734"/>
    </location>
</feature>
<evidence type="ECO:0000313" key="2">
    <source>
        <dbReference type="EMBL" id="KAJ8904271.1"/>
    </source>
</evidence>
<feature type="region of interest" description="Disordered" evidence="1">
    <location>
        <begin position="632"/>
        <end position="734"/>
    </location>
</feature>
<proteinExistence type="predicted"/>
<sequence>MASLSENAGAKDTAADVVRAIPGSAFFRGTAKDVLYLRKENAKWKTTVSPLVTRPKARMVRNTLRRRDPLPPADLARKKTPADKKIATAAAAMGLTITGGDGYDSISSAADTLGGEVEWSKLAQLGLKPLPPKNQTSRAMVLDPQTTLHVPLSPVPPGNNPDQRTQSPAAKQQAPAAPTPSLPSAILSMQSKRFRDHLTSTLRAVGLRTQPAATSTTPIFHCQTSFGRQRSFLTDHRILQPQKTPSNAASTANAAAGTMHSMANGAAHGKPVNTDRRLEEHQNAMSGMKAETIGQKRSASTETLSNTSAISSAAAAASALSQGTQQAKRAKQASANHMFERKQQGAVRPMNNAASMEEVKQKAARAVHQQRAQMEGQQKVPGTGRGQTPRQNGGAASGPMTGSNMQMAANNGAAAIAVAQKGSNVGPVPIGLMQQGVQPNISQAPLQIRPQVGNQQVNASNGNDIANMNAALGSTGVSSANSNAAVKAGKGKTGPLAAAKGRNAANVKGGAAQVNSNNMQVQPPQVLPTVVNPVQGAFMPRMVGRGNSNMRGQPNAAQGGANFQMIHPMQSNQNRNAGRGAQMLVPQVPMSGMAMGTMNPPDYLAMLNRSMMMNPGNAGAQPQTQQVNAPVLAPSPAAPKQGSQGHKQQPQQSGQQMGTQQGQSSQQQGEQMTTQPGAQKHHPQQSQIAQQHAQQMMQQQQQQQHMHQPDAVQGSQQSRTMQMPSPSVPVDSPSAKVVDDALAEIDEMLAMTPPMDQDFGI</sequence>
<feature type="compositionally biased region" description="Low complexity" evidence="1">
    <location>
        <begin position="165"/>
        <end position="176"/>
    </location>
</feature>
<accession>A0AAV8UUN9</accession>
<feature type="region of interest" description="Disordered" evidence="1">
    <location>
        <begin position="284"/>
        <end position="305"/>
    </location>
</feature>
<protein>
    <submittedName>
        <fullName evidence="2">Uncharacterized protein</fullName>
    </submittedName>
</protein>
<gene>
    <name evidence="2" type="ORF">NDN08_000795</name>
</gene>
<feature type="region of interest" description="Disordered" evidence="1">
    <location>
        <begin position="148"/>
        <end position="183"/>
    </location>
</feature>
<reference evidence="2 3" key="1">
    <citation type="journal article" date="2023" name="Nat. Commun.">
        <title>Origin of minicircular mitochondrial genomes in red algae.</title>
        <authorList>
            <person name="Lee Y."/>
            <person name="Cho C.H."/>
            <person name="Lee Y.M."/>
            <person name="Park S.I."/>
            <person name="Yang J.H."/>
            <person name="West J.A."/>
            <person name="Bhattacharya D."/>
            <person name="Yoon H.S."/>
        </authorList>
    </citation>
    <scope>NUCLEOTIDE SEQUENCE [LARGE SCALE GENOMIC DNA]</scope>
    <source>
        <strain evidence="2 3">CCMP1338</strain>
        <tissue evidence="2">Whole cell</tissue>
    </source>
</reference>
<evidence type="ECO:0000256" key="1">
    <source>
        <dbReference type="SAM" id="MobiDB-lite"/>
    </source>
</evidence>
<feature type="region of interest" description="Disordered" evidence="1">
    <location>
        <begin position="363"/>
        <end position="406"/>
    </location>
</feature>
<dbReference type="EMBL" id="JAMWBK010000006">
    <property type="protein sequence ID" value="KAJ8904271.1"/>
    <property type="molecule type" value="Genomic_DNA"/>
</dbReference>
<feature type="compositionally biased region" description="Polar residues" evidence="1">
    <location>
        <begin position="295"/>
        <end position="305"/>
    </location>
</feature>
<feature type="compositionally biased region" description="Polar residues" evidence="1">
    <location>
        <begin position="713"/>
        <end position="723"/>
    </location>
</feature>
<name>A0AAV8UUN9_9RHOD</name>
<organism evidence="2 3">
    <name type="scientific">Rhodosorus marinus</name>
    <dbReference type="NCBI Taxonomy" id="101924"/>
    <lineage>
        <taxon>Eukaryota</taxon>
        <taxon>Rhodophyta</taxon>
        <taxon>Stylonematophyceae</taxon>
        <taxon>Stylonematales</taxon>
        <taxon>Stylonemataceae</taxon>
        <taxon>Rhodosorus</taxon>
    </lineage>
</organism>
<dbReference type="AlphaFoldDB" id="A0AAV8UUN9"/>
<dbReference type="Proteomes" id="UP001157974">
    <property type="component" value="Unassembled WGS sequence"/>
</dbReference>